<dbReference type="AlphaFoldDB" id="A0A402DCB7"/>
<dbReference type="InterPro" id="IPR027417">
    <property type="entry name" value="P-loop_NTPase"/>
</dbReference>
<reference evidence="2" key="1">
    <citation type="submission" date="2018-12" db="EMBL/GenBank/DDBJ databases">
        <title>Genome sequence of Microcystis aeruginosa NIES-4285.</title>
        <authorList>
            <person name="Tanabe Y."/>
        </authorList>
    </citation>
    <scope>NUCLEOTIDE SEQUENCE [LARGE SCALE GENOMIC DNA]</scope>
    <source>
        <strain evidence="2">NIES-4285</strain>
    </source>
</reference>
<evidence type="ECO:0000313" key="2">
    <source>
        <dbReference type="Proteomes" id="UP000289660"/>
    </source>
</evidence>
<name>A0A402DCB7_MICAE</name>
<comment type="caution">
    <text evidence="1">The sequence shown here is derived from an EMBL/GenBank/DDBJ whole genome shotgun (WGS) entry which is preliminary data.</text>
</comment>
<dbReference type="Gene3D" id="3.40.50.300">
    <property type="entry name" value="P-loop containing nucleotide triphosphate hydrolases"/>
    <property type="match status" value="1"/>
</dbReference>
<proteinExistence type="predicted"/>
<organism evidence="1 2">
    <name type="scientific">Microcystis aeruginosa NIES-4285</name>
    <dbReference type="NCBI Taxonomy" id="2497681"/>
    <lineage>
        <taxon>Bacteria</taxon>
        <taxon>Bacillati</taxon>
        <taxon>Cyanobacteriota</taxon>
        <taxon>Cyanophyceae</taxon>
        <taxon>Oscillatoriophycideae</taxon>
        <taxon>Chroococcales</taxon>
        <taxon>Microcystaceae</taxon>
        <taxon>Microcystis</taxon>
    </lineage>
</organism>
<evidence type="ECO:0000313" key="1">
    <source>
        <dbReference type="EMBL" id="GCE59841.1"/>
    </source>
</evidence>
<dbReference type="Proteomes" id="UP000289660">
    <property type="component" value="Unassembled WGS sequence"/>
</dbReference>
<dbReference type="SUPFAM" id="SSF52540">
    <property type="entry name" value="P-loop containing nucleoside triphosphate hydrolases"/>
    <property type="match status" value="1"/>
</dbReference>
<sequence length="280" mass="33092">MYVRNAEGTLIYLSVVVEKEEVIHLGVLYIGDRETGKTHLAMELANPKNNYVRVLTPDYDALKAMLYTEEEGRTRTTDAGQAIYNNYIEIQVELPAGKKKIALDWLDTPGEIWRESWQKDDKNKQEWKTFLDTIKVTEGILLIVPPYRDMIIPLSAKPDDFISLKQWCHRFDLWVQFFRRECPKIRHLLICLNKADLFCQDLQGEARKLGYHPHRSPMTWQQRDQYVFQRYFRPVHSQIMELNRHIQGLSVRCFITSVKNRELLELPWIYLGSFLDKSTI</sequence>
<accession>A0A402DCB7</accession>
<protein>
    <submittedName>
        <fullName evidence="1">Uncharacterized protein</fullName>
    </submittedName>
</protein>
<dbReference type="EMBL" id="BIFY01000022">
    <property type="protein sequence ID" value="GCE59841.1"/>
    <property type="molecule type" value="Genomic_DNA"/>
</dbReference>
<gene>
    <name evidence="1" type="ORF">MiAbB_01760</name>
</gene>